<keyword evidence="1" id="KW-0812">Transmembrane</keyword>
<evidence type="ECO:0000313" key="3">
    <source>
        <dbReference type="Proteomes" id="UP000807555"/>
    </source>
</evidence>
<name>A0AAW4ELX3_CITKO</name>
<evidence type="ECO:0000313" key="2">
    <source>
        <dbReference type="EMBL" id="MBJ9870861.1"/>
    </source>
</evidence>
<protein>
    <submittedName>
        <fullName evidence="2">Superinfection exclusion B family protein</fullName>
    </submittedName>
</protein>
<dbReference type="Pfam" id="PF14163">
    <property type="entry name" value="SieB"/>
    <property type="match status" value="1"/>
</dbReference>
<evidence type="ECO:0000256" key="1">
    <source>
        <dbReference type="SAM" id="Phobius"/>
    </source>
</evidence>
<accession>A0AAW4ELX3</accession>
<feature type="transmembrane region" description="Helical" evidence="1">
    <location>
        <begin position="55"/>
        <end position="73"/>
    </location>
</feature>
<organism evidence="2 3">
    <name type="scientific">Citrobacter koseri</name>
    <name type="common">Citrobacter diversus</name>
    <dbReference type="NCBI Taxonomy" id="545"/>
    <lineage>
        <taxon>Bacteria</taxon>
        <taxon>Pseudomonadati</taxon>
        <taxon>Pseudomonadota</taxon>
        <taxon>Gammaproteobacteria</taxon>
        <taxon>Enterobacterales</taxon>
        <taxon>Enterobacteriaceae</taxon>
        <taxon>Citrobacter</taxon>
    </lineage>
</organism>
<gene>
    <name evidence="2" type="ORF">I5687_23240</name>
</gene>
<reference evidence="2" key="1">
    <citation type="submission" date="2020-11" db="EMBL/GenBank/DDBJ databases">
        <title>Enhanced detection system for hospital associated transmission using whole genome sequencing surveillance.</title>
        <authorList>
            <person name="Harrison L.H."/>
            <person name="Van Tyne D."/>
            <person name="Marsh J.W."/>
            <person name="Griffith M.P."/>
            <person name="Snyder D.J."/>
            <person name="Cooper V.S."/>
            <person name="Mustapha M."/>
        </authorList>
    </citation>
    <scope>NUCLEOTIDE SEQUENCE</scope>
    <source>
        <strain evidence="2">CB00014</strain>
    </source>
</reference>
<dbReference type="Proteomes" id="UP000807555">
    <property type="component" value="Unassembled WGS sequence"/>
</dbReference>
<dbReference type="EMBL" id="JADVNV010000020">
    <property type="protein sequence ID" value="MBJ9870861.1"/>
    <property type="molecule type" value="Genomic_DNA"/>
</dbReference>
<feature type="transmembrane region" description="Helical" evidence="1">
    <location>
        <begin position="21"/>
        <end position="40"/>
    </location>
</feature>
<proteinExistence type="predicted"/>
<dbReference type="InterPro" id="IPR025982">
    <property type="entry name" value="SieB"/>
</dbReference>
<dbReference type="AlphaFoldDB" id="A0AAW4ELX3"/>
<comment type="caution">
    <text evidence="2">The sequence shown here is derived from an EMBL/GenBank/DDBJ whole genome shotgun (WGS) entry which is preliminary data.</text>
</comment>
<keyword evidence="1" id="KW-1133">Transmembrane helix</keyword>
<dbReference type="RefSeq" id="WP_070518276.1">
    <property type="nucleotide sequence ID" value="NZ_JADVDU010000013.1"/>
</dbReference>
<keyword evidence="1" id="KW-0472">Membrane</keyword>
<sequence length="166" mass="19044">MNNNWWQELLRFFLQKLDINRIVHMLIIFIILVIFVPASIKEVVNAHNPEIFGNYWMYYLLLACISFVVSALTRGIESFLAKLFCAFAGDAKIRFLSPAEKSCLIELLRQPGATAHRSDHNSVVEGLVVKGILIKTTPISTVYPYSTYSISDKHYAKIVKHLEHYL</sequence>